<dbReference type="PROSITE" id="PS50928">
    <property type="entry name" value="ABC_TM1"/>
    <property type="match status" value="1"/>
</dbReference>
<dbReference type="Pfam" id="PF00528">
    <property type="entry name" value="BPD_transp_1"/>
    <property type="match status" value="1"/>
</dbReference>
<dbReference type="Pfam" id="PF19300">
    <property type="entry name" value="BPD_transp_1_N"/>
    <property type="match status" value="1"/>
</dbReference>
<protein>
    <submittedName>
        <fullName evidence="9">Peptide/nickel transport system permease protein</fullName>
    </submittedName>
</protein>
<dbReference type="PANTHER" id="PTHR43163">
    <property type="entry name" value="DIPEPTIDE TRANSPORT SYSTEM PERMEASE PROTEIN DPPB-RELATED"/>
    <property type="match status" value="1"/>
</dbReference>
<evidence type="ECO:0000256" key="4">
    <source>
        <dbReference type="ARBA" id="ARBA00022692"/>
    </source>
</evidence>
<dbReference type="InterPro" id="IPR035906">
    <property type="entry name" value="MetI-like_sf"/>
</dbReference>
<feature type="transmembrane region" description="Helical" evidence="7">
    <location>
        <begin position="282"/>
        <end position="308"/>
    </location>
</feature>
<evidence type="ECO:0000256" key="2">
    <source>
        <dbReference type="ARBA" id="ARBA00022448"/>
    </source>
</evidence>
<keyword evidence="2 7" id="KW-0813">Transport</keyword>
<dbReference type="InterPro" id="IPR000515">
    <property type="entry name" value="MetI-like"/>
</dbReference>
<keyword evidence="4 7" id="KW-0812">Transmembrane</keyword>
<sequence length="315" mass="34337">MTGFILRRLAQLIPVLLIASFAIWAMIFAVPGGPVGMMVGENATPEEIAAATRKLGLDRPIPVQYFNWLTHAVTGDFGQSLHSRDPVTKLIGERLPATLQLALVSILVALVIGIPVAITGAVKEGSWVDRLLNGWNALALGVPTFWLGILLILLFSVELRWLPSASRYVPLWEDPNQALRSLILPGLTLGLYVSGILARFLKASLVSEARADYVRTARAKGVSERQIVGHHIMQNALLPFITIVGLMVANFIGGAVVTEAVFTYPGLGRLLIQAISTRDYPLIQGCIVVILVIYMAISLIVDILYAVIDPRIEYR</sequence>
<dbReference type="Gene3D" id="1.10.3720.10">
    <property type="entry name" value="MetI-like"/>
    <property type="match status" value="1"/>
</dbReference>
<feature type="transmembrane region" description="Helical" evidence="7">
    <location>
        <begin position="177"/>
        <end position="201"/>
    </location>
</feature>
<dbReference type="GO" id="GO:0055085">
    <property type="term" value="P:transmembrane transport"/>
    <property type="evidence" value="ECO:0007669"/>
    <property type="project" value="InterPro"/>
</dbReference>
<evidence type="ECO:0000259" key="8">
    <source>
        <dbReference type="PROSITE" id="PS50928"/>
    </source>
</evidence>
<keyword evidence="3" id="KW-1003">Cell membrane</keyword>
<dbReference type="OrthoDB" id="9805855at2"/>
<comment type="caution">
    <text evidence="9">The sequence shown here is derived from an EMBL/GenBank/DDBJ whole genome shotgun (WGS) entry which is preliminary data.</text>
</comment>
<evidence type="ECO:0000256" key="6">
    <source>
        <dbReference type="ARBA" id="ARBA00023136"/>
    </source>
</evidence>
<feature type="transmembrane region" description="Helical" evidence="7">
    <location>
        <begin position="134"/>
        <end position="157"/>
    </location>
</feature>
<keyword evidence="6 7" id="KW-0472">Membrane</keyword>
<dbReference type="Proteomes" id="UP000248021">
    <property type="component" value="Unassembled WGS sequence"/>
</dbReference>
<evidence type="ECO:0000313" key="10">
    <source>
        <dbReference type="Proteomes" id="UP000248021"/>
    </source>
</evidence>
<dbReference type="GO" id="GO:0005886">
    <property type="term" value="C:plasma membrane"/>
    <property type="evidence" value="ECO:0007669"/>
    <property type="project" value="UniProtKB-SubCell"/>
</dbReference>
<evidence type="ECO:0000313" key="9">
    <source>
        <dbReference type="EMBL" id="PXW63164.1"/>
    </source>
</evidence>
<dbReference type="PANTHER" id="PTHR43163:SF6">
    <property type="entry name" value="DIPEPTIDE TRANSPORT SYSTEM PERMEASE PROTEIN DPPB-RELATED"/>
    <property type="match status" value="1"/>
</dbReference>
<evidence type="ECO:0000256" key="7">
    <source>
        <dbReference type="RuleBase" id="RU363032"/>
    </source>
</evidence>
<comment type="similarity">
    <text evidence="7">Belongs to the binding-protein-dependent transport system permease family.</text>
</comment>
<organism evidence="9 10">
    <name type="scientific">Chelatococcus asaccharovorans</name>
    <dbReference type="NCBI Taxonomy" id="28210"/>
    <lineage>
        <taxon>Bacteria</taxon>
        <taxon>Pseudomonadati</taxon>
        <taxon>Pseudomonadota</taxon>
        <taxon>Alphaproteobacteria</taxon>
        <taxon>Hyphomicrobiales</taxon>
        <taxon>Chelatococcaceae</taxon>
        <taxon>Chelatococcus</taxon>
    </lineage>
</organism>
<proteinExistence type="inferred from homology"/>
<evidence type="ECO:0000256" key="5">
    <source>
        <dbReference type="ARBA" id="ARBA00022989"/>
    </source>
</evidence>
<reference evidence="9 10" key="1">
    <citation type="submission" date="2018-05" db="EMBL/GenBank/DDBJ databases">
        <title>Genomic Encyclopedia of Type Strains, Phase IV (KMG-IV): sequencing the most valuable type-strain genomes for metagenomic binning, comparative biology and taxonomic classification.</title>
        <authorList>
            <person name="Goeker M."/>
        </authorList>
    </citation>
    <scope>NUCLEOTIDE SEQUENCE [LARGE SCALE GENOMIC DNA]</scope>
    <source>
        <strain evidence="9 10">DSM 6462</strain>
    </source>
</reference>
<feature type="domain" description="ABC transmembrane type-1" evidence="8">
    <location>
        <begin position="95"/>
        <end position="305"/>
    </location>
</feature>
<dbReference type="CDD" id="cd06261">
    <property type="entry name" value="TM_PBP2"/>
    <property type="match status" value="1"/>
</dbReference>
<dbReference type="SUPFAM" id="SSF161098">
    <property type="entry name" value="MetI-like"/>
    <property type="match status" value="1"/>
</dbReference>
<gene>
    <name evidence="9" type="ORF">C7450_10279</name>
</gene>
<name>A0A2V3UDS7_9HYPH</name>
<comment type="subcellular location">
    <subcellularLocation>
        <location evidence="1 7">Cell membrane</location>
        <topology evidence="1 7">Multi-pass membrane protein</topology>
    </subcellularLocation>
</comment>
<feature type="transmembrane region" description="Helical" evidence="7">
    <location>
        <begin position="99"/>
        <end position="122"/>
    </location>
</feature>
<keyword evidence="5 7" id="KW-1133">Transmembrane helix</keyword>
<feature type="transmembrane region" description="Helical" evidence="7">
    <location>
        <begin position="236"/>
        <end position="262"/>
    </location>
</feature>
<evidence type="ECO:0000256" key="3">
    <source>
        <dbReference type="ARBA" id="ARBA00022475"/>
    </source>
</evidence>
<keyword evidence="10" id="KW-1185">Reference proteome</keyword>
<dbReference type="EMBL" id="QJJK01000002">
    <property type="protein sequence ID" value="PXW63164.1"/>
    <property type="molecule type" value="Genomic_DNA"/>
</dbReference>
<evidence type="ECO:0000256" key="1">
    <source>
        <dbReference type="ARBA" id="ARBA00004651"/>
    </source>
</evidence>
<dbReference type="RefSeq" id="WP_110373332.1">
    <property type="nucleotide sequence ID" value="NZ_JAHBRY010000002.1"/>
</dbReference>
<dbReference type="InterPro" id="IPR045621">
    <property type="entry name" value="BPD_transp_1_N"/>
</dbReference>
<feature type="transmembrane region" description="Helical" evidence="7">
    <location>
        <begin position="12"/>
        <end position="30"/>
    </location>
</feature>
<dbReference type="AlphaFoldDB" id="A0A2V3UDS7"/>
<accession>A0A2V3UDS7</accession>